<protein>
    <recommendedName>
        <fullName evidence="2">Ig-like domain-containing protein</fullName>
    </recommendedName>
</protein>
<dbReference type="Bgee" id="ENSOCUG00000003669">
    <property type="expression patterns" value="Expressed in blood and 2 other cell types or tissues"/>
</dbReference>
<proteinExistence type="predicted"/>
<dbReference type="GeneTree" id="ENSGT00940000163076"/>
<dbReference type="InterPro" id="IPR003006">
    <property type="entry name" value="Ig/MHC_CS"/>
</dbReference>
<sequence>GAPSVFPLASCCRGATARAASVTLGCLVKGYFPEPVSVTWDAGTLNSSTVTLPAVTLDTGLSTTVSQVTISGAWAKQRFTCSVAHTPSATHTNKTFQGDDRARPICSGPELFHSSCDPRENDTYTVQLLCLISGYTPGDIEVTWLVDGQKDPNMFSITAQPRQEEGVSLVWSRDSGKPVDPDPWKSDKQFNATVIIRSTLPVDAQDWIDGEIFKCTVTHPDLPTAIVRSISKAQGEPQRAAPEVHLFTPPEEDQGSRDQLTLTCLVQNFFPADIFVDWLRNGQHMPSGQQSTTEPRLAGGSNQTYFVFSRLEVSRADWEQNIPFTCRVVHEAVTDTRTLLKTVSKRPELDVQDLCTEGAEHEELDGLWTSTCIFAGLFLLSTSCSATVLLLKVGVHLRPTPRARGQQGAPPPYSPKSPECALRVSVAAAGWRVWARTL</sequence>
<accession>A0A5F9DLH0</accession>
<feature type="domain" description="Ig-like" evidence="2">
    <location>
        <begin position="3"/>
        <end position="97"/>
    </location>
</feature>
<name>A0A5F9DLH0_RABIT</name>
<dbReference type="PROSITE" id="PS00290">
    <property type="entry name" value="IG_MHC"/>
    <property type="match status" value="2"/>
</dbReference>
<dbReference type="Gene3D" id="2.60.40.10">
    <property type="entry name" value="Immunoglobulins"/>
    <property type="match status" value="3"/>
</dbReference>
<dbReference type="InterPro" id="IPR036179">
    <property type="entry name" value="Ig-like_dom_sf"/>
</dbReference>
<keyword evidence="1" id="KW-0393">Immunoglobulin domain</keyword>
<dbReference type="Pfam" id="PF07654">
    <property type="entry name" value="C1-set"/>
    <property type="match status" value="3"/>
</dbReference>
<dbReference type="InterPro" id="IPR007110">
    <property type="entry name" value="Ig-like_dom"/>
</dbReference>
<organism evidence="3 4">
    <name type="scientific">Oryctolagus cuniculus</name>
    <name type="common">Rabbit</name>
    <dbReference type="NCBI Taxonomy" id="9986"/>
    <lineage>
        <taxon>Eukaryota</taxon>
        <taxon>Metazoa</taxon>
        <taxon>Chordata</taxon>
        <taxon>Craniata</taxon>
        <taxon>Vertebrata</taxon>
        <taxon>Euteleostomi</taxon>
        <taxon>Mammalia</taxon>
        <taxon>Eutheria</taxon>
        <taxon>Euarchontoglires</taxon>
        <taxon>Glires</taxon>
        <taxon>Lagomorpha</taxon>
        <taxon>Leporidae</taxon>
        <taxon>Oryctolagus</taxon>
    </lineage>
</organism>
<dbReference type="InterPro" id="IPR050380">
    <property type="entry name" value="Immune_Resp_Modulators"/>
</dbReference>
<evidence type="ECO:0000259" key="2">
    <source>
        <dbReference type="PROSITE" id="PS50835"/>
    </source>
</evidence>
<dbReference type="Proteomes" id="UP000001811">
    <property type="component" value="Unplaced"/>
</dbReference>
<evidence type="ECO:0000313" key="3">
    <source>
        <dbReference type="Ensembl" id="ENSOCUP00000046314.1"/>
    </source>
</evidence>
<reference evidence="3" key="2">
    <citation type="submission" date="2025-08" db="UniProtKB">
        <authorList>
            <consortium name="Ensembl"/>
        </authorList>
    </citation>
    <scope>IDENTIFICATION</scope>
    <source>
        <strain evidence="3">Thorbecke</strain>
    </source>
</reference>
<dbReference type="PANTHER" id="PTHR23411">
    <property type="entry name" value="TAPASIN"/>
    <property type="match status" value="1"/>
</dbReference>
<dbReference type="SMART" id="SM00407">
    <property type="entry name" value="IGc1"/>
    <property type="match status" value="3"/>
</dbReference>
<reference evidence="3" key="3">
    <citation type="submission" date="2025-09" db="UniProtKB">
        <authorList>
            <consortium name="Ensembl"/>
        </authorList>
    </citation>
    <scope>IDENTIFICATION</scope>
    <source>
        <strain evidence="3">Thorbecke</strain>
    </source>
</reference>
<keyword evidence="4" id="KW-1185">Reference proteome</keyword>
<dbReference type="InterPro" id="IPR013783">
    <property type="entry name" value="Ig-like_fold"/>
</dbReference>
<dbReference type="SUPFAM" id="SSF48726">
    <property type="entry name" value="Immunoglobulin"/>
    <property type="match status" value="3"/>
</dbReference>
<feature type="domain" description="Ig-like" evidence="2">
    <location>
        <begin position="109"/>
        <end position="231"/>
    </location>
</feature>
<dbReference type="FunFam" id="2.60.40.10:FF:000463">
    <property type="entry name" value="Immunoglobulin heavy constant gamma 1"/>
    <property type="match status" value="1"/>
</dbReference>
<reference evidence="3 4" key="1">
    <citation type="journal article" date="2011" name="Nature">
        <title>A high-resolution map of human evolutionary constraint using 29 mammals.</title>
        <authorList>
            <person name="Lindblad-Toh K."/>
            <person name="Garber M."/>
            <person name="Zuk O."/>
            <person name="Lin M.F."/>
            <person name="Parker B.J."/>
            <person name="Washietl S."/>
            <person name="Kheradpour P."/>
            <person name="Ernst J."/>
            <person name="Jordan G."/>
            <person name="Mauceli E."/>
            <person name="Ward L.D."/>
            <person name="Lowe C.B."/>
            <person name="Holloway A.K."/>
            <person name="Clamp M."/>
            <person name="Gnerre S."/>
            <person name="Alfoldi J."/>
            <person name="Beal K."/>
            <person name="Chang J."/>
            <person name="Clawson H."/>
            <person name="Cuff J."/>
            <person name="Di Palma F."/>
            <person name="Fitzgerald S."/>
            <person name="Flicek P."/>
            <person name="Guttman M."/>
            <person name="Hubisz M.J."/>
            <person name="Jaffe D.B."/>
            <person name="Jungreis I."/>
            <person name="Kent W.J."/>
            <person name="Kostka D."/>
            <person name="Lara M."/>
            <person name="Martins A.L."/>
            <person name="Massingham T."/>
            <person name="Moltke I."/>
            <person name="Raney B.J."/>
            <person name="Rasmussen M.D."/>
            <person name="Robinson J."/>
            <person name="Stark A."/>
            <person name="Vilella A.J."/>
            <person name="Wen J."/>
            <person name="Xie X."/>
            <person name="Zody M.C."/>
            <person name="Baldwin J."/>
            <person name="Bloom T."/>
            <person name="Chin C.W."/>
            <person name="Heiman D."/>
            <person name="Nicol R."/>
            <person name="Nusbaum C."/>
            <person name="Young S."/>
            <person name="Wilkinson J."/>
            <person name="Worley K.C."/>
            <person name="Kovar C.L."/>
            <person name="Muzny D.M."/>
            <person name="Gibbs R.A."/>
            <person name="Cree A."/>
            <person name="Dihn H.H."/>
            <person name="Fowler G."/>
            <person name="Jhangiani S."/>
            <person name="Joshi V."/>
            <person name="Lee S."/>
            <person name="Lewis L.R."/>
            <person name="Nazareth L.V."/>
            <person name="Okwuonu G."/>
            <person name="Santibanez J."/>
            <person name="Warren W.C."/>
            <person name="Mardis E.R."/>
            <person name="Weinstock G.M."/>
            <person name="Wilson R.K."/>
            <person name="Delehaunty K."/>
            <person name="Dooling D."/>
            <person name="Fronik C."/>
            <person name="Fulton L."/>
            <person name="Fulton B."/>
            <person name="Graves T."/>
            <person name="Minx P."/>
            <person name="Sodergren E."/>
            <person name="Birney E."/>
            <person name="Margulies E.H."/>
            <person name="Herrero J."/>
            <person name="Green E.D."/>
            <person name="Haussler D."/>
            <person name="Siepel A."/>
            <person name="Goldman N."/>
            <person name="Pollard K.S."/>
            <person name="Pedersen J.S."/>
            <person name="Lander E.S."/>
            <person name="Kellis M."/>
        </authorList>
    </citation>
    <scope>NUCLEOTIDE SEQUENCE [LARGE SCALE GENOMIC DNA]</scope>
    <source>
        <strain evidence="4">Thorbecke</strain>
    </source>
</reference>
<feature type="domain" description="Ig-like" evidence="2">
    <location>
        <begin position="242"/>
        <end position="344"/>
    </location>
</feature>
<dbReference type="CDD" id="cd05768">
    <property type="entry name" value="IgC1_CH3_IgAGD_CH4_IgAEM"/>
    <property type="match status" value="1"/>
</dbReference>
<evidence type="ECO:0000256" key="1">
    <source>
        <dbReference type="ARBA" id="ARBA00023319"/>
    </source>
</evidence>
<evidence type="ECO:0000313" key="4">
    <source>
        <dbReference type="Proteomes" id="UP000001811"/>
    </source>
</evidence>
<dbReference type="InterPro" id="IPR003597">
    <property type="entry name" value="Ig_C1-set"/>
</dbReference>
<dbReference type="AlphaFoldDB" id="A0A5F9DLH0"/>
<dbReference type="PROSITE" id="PS50835">
    <property type="entry name" value="IG_LIKE"/>
    <property type="match status" value="3"/>
</dbReference>
<dbReference type="Ensembl" id="ENSOCUT00000035009.1">
    <property type="protein sequence ID" value="ENSOCUP00000046314.1"/>
    <property type="gene ID" value="ENSOCUG00000003669.4"/>
</dbReference>